<organism evidence="4 5">
    <name type="scientific">Sulfitobacter porphyrae</name>
    <dbReference type="NCBI Taxonomy" id="1246864"/>
    <lineage>
        <taxon>Bacteria</taxon>
        <taxon>Pseudomonadati</taxon>
        <taxon>Pseudomonadota</taxon>
        <taxon>Alphaproteobacteria</taxon>
        <taxon>Rhodobacterales</taxon>
        <taxon>Roseobacteraceae</taxon>
        <taxon>Sulfitobacter</taxon>
    </lineage>
</organism>
<evidence type="ECO:0000313" key="4">
    <source>
        <dbReference type="EMBL" id="MFC6760018.1"/>
    </source>
</evidence>
<dbReference type="EMBL" id="JBHSWG010000001">
    <property type="protein sequence ID" value="MFC6760018.1"/>
    <property type="molecule type" value="Genomic_DNA"/>
</dbReference>
<feature type="domain" description="Outer membrane protein assembly factor BamE" evidence="3">
    <location>
        <begin position="13"/>
        <end position="84"/>
    </location>
</feature>
<evidence type="ECO:0000256" key="1">
    <source>
        <dbReference type="ARBA" id="ARBA00022729"/>
    </source>
</evidence>
<sequence length="129" mass="14052">MFTAVPQPWLCPPEEDLQQIQVGADTKETVAEKIGVPASSGVLTNSGYYYVRMRTRTLGPLASKEIDRQVVAISFSEQGVVQNVERFGLEKGQVVQLTQRVTSSPVSDKSFIRQLLGNIGRFNPAGLAG</sequence>
<accession>A0ABW2B3R8</accession>
<dbReference type="Gene3D" id="3.30.1450.10">
    <property type="match status" value="1"/>
</dbReference>
<comment type="caution">
    <text evidence="4">The sequence shown here is derived from an EMBL/GenBank/DDBJ whole genome shotgun (WGS) entry which is preliminary data.</text>
</comment>
<proteinExistence type="predicted"/>
<keyword evidence="1" id="KW-0732">Signal</keyword>
<dbReference type="InterPro" id="IPR037873">
    <property type="entry name" value="BamE-like"/>
</dbReference>
<keyword evidence="2" id="KW-0472">Membrane</keyword>
<name>A0ABW2B3R8_9RHOB</name>
<evidence type="ECO:0000313" key="5">
    <source>
        <dbReference type="Proteomes" id="UP001596353"/>
    </source>
</evidence>
<dbReference type="InterPro" id="IPR007450">
    <property type="entry name" value="BamE_dom"/>
</dbReference>
<dbReference type="Pfam" id="PF04355">
    <property type="entry name" value="BamE"/>
    <property type="match status" value="1"/>
</dbReference>
<keyword evidence="5" id="KW-1185">Reference proteome</keyword>
<protein>
    <submittedName>
        <fullName evidence="4">Outer membrane protein assembly factor BamE</fullName>
    </submittedName>
</protein>
<dbReference type="Proteomes" id="UP001596353">
    <property type="component" value="Unassembled WGS sequence"/>
</dbReference>
<gene>
    <name evidence="4" type="ORF">ACFQFQ_11790</name>
</gene>
<evidence type="ECO:0000256" key="2">
    <source>
        <dbReference type="ARBA" id="ARBA00023136"/>
    </source>
</evidence>
<reference evidence="5" key="1">
    <citation type="journal article" date="2019" name="Int. J. Syst. Evol. Microbiol.">
        <title>The Global Catalogue of Microorganisms (GCM) 10K type strain sequencing project: providing services to taxonomists for standard genome sequencing and annotation.</title>
        <authorList>
            <consortium name="The Broad Institute Genomics Platform"/>
            <consortium name="The Broad Institute Genome Sequencing Center for Infectious Disease"/>
            <person name="Wu L."/>
            <person name="Ma J."/>
        </authorList>
    </citation>
    <scope>NUCLEOTIDE SEQUENCE [LARGE SCALE GENOMIC DNA]</scope>
    <source>
        <strain evidence="5">CCUG 66188</strain>
    </source>
</reference>
<evidence type="ECO:0000259" key="3">
    <source>
        <dbReference type="Pfam" id="PF04355"/>
    </source>
</evidence>